<dbReference type="SUPFAM" id="SSF57903">
    <property type="entry name" value="FYVE/PHD zinc finger"/>
    <property type="match status" value="1"/>
</dbReference>
<dbReference type="GO" id="GO:0008270">
    <property type="term" value="F:zinc ion binding"/>
    <property type="evidence" value="ECO:0007669"/>
    <property type="project" value="UniProtKB-KW"/>
</dbReference>
<keyword evidence="9" id="KW-0808">Transferase</keyword>
<dbReference type="PROSITE" id="PS50297">
    <property type="entry name" value="ANK_REP_REGION"/>
    <property type="match status" value="2"/>
</dbReference>
<reference evidence="9 10" key="1">
    <citation type="submission" date="2013-11" db="EMBL/GenBank/DDBJ databases">
        <title>The Genome Sequence of Phytophthora parasitica P1976.</title>
        <authorList>
            <consortium name="The Broad Institute Genomics Platform"/>
            <person name="Russ C."/>
            <person name="Tyler B."/>
            <person name="Panabieres F."/>
            <person name="Shan W."/>
            <person name="Tripathy S."/>
            <person name="Grunwald N."/>
            <person name="Machado M."/>
            <person name="Johnson C.S."/>
            <person name="Walker B."/>
            <person name="Young S."/>
            <person name="Zeng Q."/>
            <person name="Gargeya S."/>
            <person name="Fitzgerald M."/>
            <person name="Haas B."/>
            <person name="Abouelleil A."/>
            <person name="Allen A.W."/>
            <person name="Alvarado L."/>
            <person name="Arachchi H.M."/>
            <person name="Berlin A.M."/>
            <person name="Chapman S.B."/>
            <person name="Gainer-Dewar J."/>
            <person name="Goldberg J."/>
            <person name="Griggs A."/>
            <person name="Gujja S."/>
            <person name="Hansen M."/>
            <person name="Howarth C."/>
            <person name="Imamovic A."/>
            <person name="Ireland A."/>
            <person name="Larimer J."/>
            <person name="McCowan C."/>
            <person name="Murphy C."/>
            <person name="Pearson M."/>
            <person name="Poon T.W."/>
            <person name="Priest M."/>
            <person name="Roberts A."/>
            <person name="Saif S."/>
            <person name="Shea T."/>
            <person name="Sisk P."/>
            <person name="Sykes S."/>
            <person name="Wortman J."/>
            <person name="Nusbaum C."/>
            <person name="Birren B."/>
        </authorList>
    </citation>
    <scope>NUCLEOTIDE SEQUENCE [LARGE SCALE GENOMIC DNA]</scope>
    <source>
        <strain evidence="9 10">P1976</strain>
    </source>
</reference>
<comment type="caution">
    <text evidence="9">The sequence shown here is derived from an EMBL/GenBank/DDBJ whole genome shotgun (WGS) entry which is preliminary data.</text>
</comment>
<dbReference type="InterPro" id="IPR011011">
    <property type="entry name" value="Znf_FYVE_PHD"/>
</dbReference>
<dbReference type="Pfam" id="PF01363">
    <property type="entry name" value="FYVE"/>
    <property type="match status" value="1"/>
</dbReference>
<dbReference type="SUPFAM" id="SSF56112">
    <property type="entry name" value="Protein kinase-like (PK-like)"/>
    <property type="match status" value="2"/>
</dbReference>
<gene>
    <name evidence="9" type="ORF">F444_01573</name>
</gene>
<feature type="domain" description="FYVE-type" evidence="8">
    <location>
        <begin position="840"/>
        <end position="891"/>
    </location>
</feature>
<dbReference type="Proteomes" id="UP000028582">
    <property type="component" value="Unassembled WGS sequence"/>
</dbReference>
<dbReference type="PROSITE" id="PS50088">
    <property type="entry name" value="ANK_REPEAT"/>
    <property type="match status" value="3"/>
</dbReference>
<dbReference type="InterPro" id="IPR013083">
    <property type="entry name" value="Znf_RING/FYVE/PHD"/>
</dbReference>
<dbReference type="PANTHER" id="PTHR44329:SF214">
    <property type="entry name" value="PROTEIN KINASE DOMAIN-CONTAINING PROTEIN"/>
    <property type="match status" value="1"/>
</dbReference>
<organism evidence="9 10">
    <name type="scientific">Phytophthora nicotianae P1976</name>
    <dbReference type="NCBI Taxonomy" id="1317066"/>
    <lineage>
        <taxon>Eukaryota</taxon>
        <taxon>Sar</taxon>
        <taxon>Stramenopiles</taxon>
        <taxon>Oomycota</taxon>
        <taxon>Peronosporomycetes</taxon>
        <taxon>Peronosporales</taxon>
        <taxon>Peronosporaceae</taxon>
        <taxon>Phytophthora</taxon>
    </lineage>
</organism>
<keyword evidence="3 6" id="KW-0863">Zinc-finger</keyword>
<dbReference type="GO" id="GO:0005524">
    <property type="term" value="F:ATP binding"/>
    <property type="evidence" value="ECO:0007669"/>
    <property type="project" value="InterPro"/>
</dbReference>
<keyword evidence="4" id="KW-0862">Zinc</keyword>
<feature type="repeat" description="ANK" evidence="5">
    <location>
        <begin position="32"/>
        <end position="65"/>
    </location>
</feature>
<dbReference type="PROSITE" id="PS50178">
    <property type="entry name" value="ZF_FYVE"/>
    <property type="match status" value="1"/>
</dbReference>
<feature type="repeat" description="ANK" evidence="5">
    <location>
        <begin position="99"/>
        <end position="131"/>
    </location>
</feature>
<feature type="domain" description="Protein kinase" evidence="7">
    <location>
        <begin position="970"/>
        <end position="1233"/>
    </location>
</feature>
<dbReference type="Pfam" id="PF12796">
    <property type="entry name" value="Ank_2"/>
    <property type="match status" value="1"/>
</dbReference>
<dbReference type="InterPro" id="IPR001245">
    <property type="entry name" value="Ser-Thr/Tyr_kinase_cat_dom"/>
</dbReference>
<protein>
    <submittedName>
        <fullName evidence="9">TKL protein kinase</fullName>
    </submittedName>
</protein>
<dbReference type="AlphaFoldDB" id="A0A081B081"/>
<evidence type="ECO:0000313" key="9">
    <source>
        <dbReference type="EMBL" id="ETO84542.1"/>
    </source>
</evidence>
<evidence type="ECO:0000259" key="7">
    <source>
        <dbReference type="PROSITE" id="PS50011"/>
    </source>
</evidence>
<comment type="similarity">
    <text evidence="1">Belongs to the protein kinase superfamily. TKL Ser/Thr protein kinase family.</text>
</comment>
<evidence type="ECO:0000256" key="5">
    <source>
        <dbReference type="PROSITE-ProRule" id="PRU00023"/>
    </source>
</evidence>
<evidence type="ECO:0000256" key="1">
    <source>
        <dbReference type="ARBA" id="ARBA00005843"/>
    </source>
</evidence>
<name>A0A081B081_PHYNI</name>
<dbReference type="Pfam" id="PF07714">
    <property type="entry name" value="PK_Tyr_Ser-Thr"/>
    <property type="match status" value="1"/>
</dbReference>
<dbReference type="Pfam" id="PF00069">
    <property type="entry name" value="Pkinase"/>
    <property type="match status" value="1"/>
</dbReference>
<dbReference type="InterPro" id="IPR036770">
    <property type="entry name" value="Ankyrin_rpt-contain_sf"/>
</dbReference>
<dbReference type="InterPro" id="IPR002110">
    <property type="entry name" value="Ankyrin_rpt"/>
</dbReference>
<dbReference type="SMART" id="SM00220">
    <property type="entry name" value="S_TKc"/>
    <property type="match status" value="2"/>
</dbReference>
<evidence type="ECO:0000256" key="4">
    <source>
        <dbReference type="ARBA" id="ARBA00022833"/>
    </source>
</evidence>
<dbReference type="PANTHER" id="PTHR44329">
    <property type="entry name" value="SERINE/THREONINE-PROTEIN KINASE TNNI3K-RELATED"/>
    <property type="match status" value="1"/>
</dbReference>
<dbReference type="SMART" id="SM00064">
    <property type="entry name" value="FYVE"/>
    <property type="match status" value="1"/>
</dbReference>
<dbReference type="SUPFAM" id="SSF48403">
    <property type="entry name" value="Ankyrin repeat"/>
    <property type="match status" value="1"/>
</dbReference>
<dbReference type="Gene3D" id="1.25.40.20">
    <property type="entry name" value="Ankyrin repeat-containing domain"/>
    <property type="match status" value="1"/>
</dbReference>
<dbReference type="InterPro" id="IPR051681">
    <property type="entry name" value="Ser/Thr_Kinases-Pseudokinases"/>
</dbReference>
<sequence length="1237" mass="138819">MGHLIEAVREGSSEAVQIALTARADVNLRDEEGWTALTLAAADGSVDLLEQLLVEPNVDIDYPNHWGETALSRAVFIGNERIAKLLLDEGAKVDLADEDGDTPLHVSVISGRLDLAYLLLENGADVMVRNKSGNTVQDLAHKYGRKDFVAILGDYRRDSMWTTVLEAGIRVSSYFGGMINAGIIEGKKGVECTVQVGVEQNNQHDEDKSKQSELSFTTLLPELLVLCAGMVETQDMCEDILERLQRVQNYFAENEEIAAIPAKDSFPLVTARFHAFLEQHSNHSAVERLASTRTILGLLRGFHDDIDGIVTQSDLADSTSIAFNWKEKWEKDVLAVENRLINSWKANSSELSRELPDAASQTGALLLLNSEAMRHKNGYSARSQHLLESASKKIARMSGAPIPEIPEWFIPCHEVQRHSKPFASGSYGSIYRGIWRGSKVVIKCMTVNTPFEKRAFLREAKIWHKARHPHIINFFGACCSSHPCFFVCEEAVNGNLAEYLDKKKSRGRELVWSKLHEAALGLEYLHQNGIVHGDLKCNQILINGEGTAKLTDFGFSFVLSESKPKGAGGATRWRAPECLGYKEQMPTFESDVYSFGMCVVEAMTYDVPWGVYLPDVAVVDHLRHRQFIPRPSVFSDAEWDFVLALCAFEPSKRIKLRDAIEQLASFASEETECCISLRAGNHNNQSMIRFSKKSSQQLLEDKNMEQEREAKSKVYCAMISLRCRRNYLRFRYAVQTIQIAFRYKKSVHLKRESMMRNVSADIIVGLFRMINERRKYLRFVCALRVLQCCYRYREKLRVKAAEPTTATLLSTESPSSPGHTIDLPQQLQADHSFTPQWVNDEERLSCVVCYKDFTVFRRKHHCRVCLEIICGNCSLTRKRMRVCVMCAGLRPPRYPTATQPQTDRRGRILSNAGGFLTGLGTLFQSRRNELEPQSVVSYGPIVLASTELNGQDGLWQDDDITAVRIPRDEVTILETLSRGAYGSVHLGTWNDKQVAIKTLLPESRKNIFDINQFLMEVKLIAAMEHPCIVNLFGVAWSSLADMCMILEYMDGGDLRSLLDKYKEDQHPLGFDANKLSIALNVVSALTYLHSLSPRVIHRDLKSLNILLNSTLEAKVTDFGVSRSYEDRTMTAGVGTGLWMAPEVMSGEAYNEKADMFSFGIVLSELDTHNVPHAENSNVPPVRLMQSILMGEIRAQFSQAGPQAVVELGNACLSLDPADRPTAAEAMYKLHCILRDLS</sequence>
<feature type="repeat" description="ANK" evidence="5">
    <location>
        <begin position="66"/>
        <end position="98"/>
    </location>
</feature>
<dbReference type="EMBL" id="ANJA01000284">
    <property type="protein sequence ID" value="ETO84542.1"/>
    <property type="molecule type" value="Genomic_DNA"/>
</dbReference>
<keyword evidence="2" id="KW-0479">Metal-binding</keyword>
<evidence type="ECO:0000313" key="10">
    <source>
        <dbReference type="Proteomes" id="UP000028582"/>
    </source>
</evidence>
<dbReference type="SMART" id="SM00248">
    <property type="entry name" value="ANK"/>
    <property type="match status" value="3"/>
</dbReference>
<evidence type="ECO:0000256" key="2">
    <source>
        <dbReference type="ARBA" id="ARBA00022723"/>
    </source>
</evidence>
<dbReference type="Gene3D" id="3.30.200.20">
    <property type="entry name" value="Phosphorylase Kinase, domain 1"/>
    <property type="match status" value="2"/>
</dbReference>
<dbReference type="InterPro" id="IPR008271">
    <property type="entry name" value="Ser/Thr_kinase_AS"/>
</dbReference>
<dbReference type="InterPro" id="IPR011009">
    <property type="entry name" value="Kinase-like_dom_sf"/>
</dbReference>
<keyword evidence="9" id="KW-0418">Kinase</keyword>
<dbReference type="InterPro" id="IPR000719">
    <property type="entry name" value="Prot_kinase_dom"/>
</dbReference>
<dbReference type="PROSITE" id="PS00108">
    <property type="entry name" value="PROTEIN_KINASE_ST"/>
    <property type="match status" value="1"/>
</dbReference>
<proteinExistence type="inferred from homology"/>
<dbReference type="InterPro" id="IPR017455">
    <property type="entry name" value="Znf_FYVE-rel"/>
</dbReference>
<accession>A0A081B081</accession>
<evidence type="ECO:0000259" key="8">
    <source>
        <dbReference type="PROSITE" id="PS50178"/>
    </source>
</evidence>
<evidence type="ECO:0000256" key="6">
    <source>
        <dbReference type="PROSITE-ProRule" id="PRU00091"/>
    </source>
</evidence>
<keyword evidence="5" id="KW-0040">ANK repeat</keyword>
<evidence type="ECO:0000256" key="3">
    <source>
        <dbReference type="ARBA" id="ARBA00022771"/>
    </source>
</evidence>
<dbReference type="InterPro" id="IPR000306">
    <property type="entry name" value="Znf_FYVE"/>
</dbReference>
<dbReference type="Gene3D" id="1.10.510.10">
    <property type="entry name" value="Transferase(Phosphotransferase) domain 1"/>
    <property type="match status" value="2"/>
</dbReference>
<feature type="domain" description="Protein kinase" evidence="7">
    <location>
        <begin position="416"/>
        <end position="667"/>
    </location>
</feature>
<dbReference type="Gene3D" id="3.30.40.10">
    <property type="entry name" value="Zinc/RING finger domain, C3HC4 (zinc finger)"/>
    <property type="match status" value="1"/>
</dbReference>
<dbReference type="OrthoDB" id="114536at2759"/>
<dbReference type="GO" id="GO:0004674">
    <property type="term" value="F:protein serine/threonine kinase activity"/>
    <property type="evidence" value="ECO:0007669"/>
    <property type="project" value="TreeGrafter"/>
</dbReference>
<dbReference type="PROSITE" id="PS50011">
    <property type="entry name" value="PROTEIN_KINASE_DOM"/>
    <property type="match status" value="2"/>
</dbReference>